<evidence type="ECO:0000313" key="2">
    <source>
        <dbReference type="EMBL" id="CAA9384118.1"/>
    </source>
</evidence>
<feature type="non-terminal residue" evidence="2">
    <location>
        <position position="70"/>
    </location>
</feature>
<dbReference type="AlphaFoldDB" id="A0A6J4NCA1"/>
<sequence length="70" mass="7615">DDRRPAGQSSGVHRAGRGQVTAHQVAARPRRVPRRGRSGRRASSDMATGLAHRQGSGPSRQRRRSHAARV</sequence>
<protein>
    <submittedName>
        <fullName evidence="2">Uncharacterized protein</fullName>
    </submittedName>
</protein>
<proteinExistence type="predicted"/>
<name>A0A6J4NCA1_9ACTN</name>
<feature type="non-terminal residue" evidence="2">
    <location>
        <position position="1"/>
    </location>
</feature>
<feature type="compositionally biased region" description="Basic residues" evidence="1">
    <location>
        <begin position="60"/>
        <end position="70"/>
    </location>
</feature>
<feature type="compositionally biased region" description="Basic residues" evidence="1">
    <location>
        <begin position="28"/>
        <end position="40"/>
    </location>
</feature>
<evidence type="ECO:0000256" key="1">
    <source>
        <dbReference type="SAM" id="MobiDB-lite"/>
    </source>
</evidence>
<accession>A0A6J4NCA1</accession>
<dbReference type="EMBL" id="CADCUK010000158">
    <property type="protein sequence ID" value="CAA9384118.1"/>
    <property type="molecule type" value="Genomic_DNA"/>
</dbReference>
<gene>
    <name evidence="2" type="ORF">AVDCRST_MAG47-2379</name>
</gene>
<feature type="region of interest" description="Disordered" evidence="1">
    <location>
        <begin position="1"/>
        <end position="70"/>
    </location>
</feature>
<organism evidence="2">
    <name type="scientific">uncultured Nocardioidaceae bacterium</name>
    <dbReference type="NCBI Taxonomy" id="253824"/>
    <lineage>
        <taxon>Bacteria</taxon>
        <taxon>Bacillati</taxon>
        <taxon>Actinomycetota</taxon>
        <taxon>Actinomycetes</taxon>
        <taxon>Propionibacteriales</taxon>
        <taxon>Nocardioidaceae</taxon>
        <taxon>environmental samples</taxon>
    </lineage>
</organism>
<reference evidence="2" key="1">
    <citation type="submission" date="2020-02" db="EMBL/GenBank/DDBJ databases">
        <authorList>
            <person name="Meier V. D."/>
        </authorList>
    </citation>
    <scope>NUCLEOTIDE SEQUENCE</scope>
    <source>
        <strain evidence="2">AVDCRST_MAG47</strain>
    </source>
</reference>